<dbReference type="RefSeq" id="WP_100759837.1">
    <property type="nucleotide sequence ID" value="NZ_NPDT01000008.1"/>
</dbReference>
<dbReference type="CDD" id="cd02440">
    <property type="entry name" value="AdoMet_MTases"/>
    <property type="match status" value="1"/>
</dbReference>
<feature type="region of interest" description="Disordered" evidence="1">
    <location>
        <begin position="63"/>
        <end position="82"/>
    </location>
</feature>
<sequence>MIDILTNILVDPSDKGNLLWDEAQGLAYNPRLRLRYPFRNGFPRLHKNEASPAKNEEEHRGFLYGTGPLQEGDPTKTSHEDPEARIARYEGFAEYYDTIMQDDSNRGELARSAYELLSSLAGKGEGIALDIGCGTGLSARFAKNLGYDPIGVDLSADQLRVASTRLPVVLGDSAELPIASDSVKLAYSTFTTTDWDDLARSAREIYRVLSSGGRYIDVGVHPCFYGGFSEALPEGGILQKVGYNGTQYLEPETLKGSVRSKVGAWHRPLAEVLNLFLEAGFRLVRISEGGPEKLPSLLALSFIKD</sequence>
<name>A0A2M9Z8D8_9LEPT</name>
<feature type="domain" description="Methyltransferase type 11" evidence="2">
    <location>
        <begin position="129"/>
        <end position="216"/>
    </location>
</feature>
<dbReference type="SUPFAM" id="SSF53335">
    <property type="entry name" value="S-adenosyl-L-methionine-dependent methyltransferases"/>
    <property type="match status" value="1"/>
</dbReference>
<organism evidence="3 4">
    <name type="scientific">Leptospira wolffii</name>
    <dbReference type="NCBI Taxonomy" id="409998"/>
    <lineage>
        <taxon>Bacteria</taxon>
        <taxon>Pseudomonadati</taxon>
        <taxon>Spirochaetota</taxon>
        <taxon>Spirochaetia</taxon>
        <taxon>Leptospirales</taxon>
        <taxon>Leptospiraceae</taxon>
        <taxon>Leptospira</taxon>
    </lineage>
</organism>
<dbReference type="SUPFAM" id="SSF158997">
    <property type="entry name" value="Trm112p-like"/>
    <property type="match status" value="1"/>
</dbReference>
<keyword evidence="3" id="KW-0808">Transferase</keyword>
<dbReference type="AlphaFoldDB" id="A0A2M9Z8D8"/>
<dbReference type="InterPro" id="IPR013216">
    <property type="entry name" value="Methyltransf_11"/>
</dbReference>
<dbReference type="InterPro" id="IPR029063">
    <property type="entry name" value="SAM-dependent_MTases_sf"/>
</dbReference>
<dbReference type="Proteomes" id="UP000231912">
    <property type="component" value="Unassembled WGS sequence"/>
</dbReference>
<gene>
    <name evidence="3" type="ORF">CH371_16290</name>
</gene>
<evidence type="ECO:0000313" key="3">
    <source>
        <dbReference type="EMBL" id="PJZ64686.1"/>
    </source>
</evidence>
<feature type="compositionally biased region" description="Basic and acidic residues" evidence="1">
    <location>
        <begin position="73"/>
        <end position="82"/>
    </location>
</feature>
<proteinExistence type="predicted"/>
<dbReference type="GO" id="GO:0008757">
    <property type="term" value="F:S-adenosylmethionine-dependent methyltransferase activity"/>
    <property type="evidence" value="ECO:0007669"/>
    <property type="project" value="InterPro"/>
</dbReference>
<evidence type="ECO:0000313" key="4">
    <source>
        <dbReference type="Proteomes" id="UP000231912"/>
    </source>
</evidence>
<keyword evidence="3" id="KW-0489">Methyltransferase</keyword>
<dbReference type="PANTHER" id="PTHR43591:SF24">
    <property type="entry name" value="2-METHOXY-6-POLYPRENYL-1,4-BENZOQUINOL METHYLASE, MITOCHONDRIAL"/>
    <property type="match status" value="1"/>
</dbReference>
<dbReference type="GO" id="GO:0032259">
    <property type="term" value="P:methylation"/>
    <property type="evidence" value="ECO:0007669"/>
    <property type="project" value="UniProtKB-KW"/>
</dbReference>
<dbReference type="Gene3D" id="2.20.25.10">
    <property type="match status" value="1"/>
</dbReference>
<dbReference type="Pfam" id="PF08241">
    <property type="entry name" value="Methyltransf_11"/>
    <property type="match status" value="1"/>
</dbReference>
<protein>
    <submittedName>
        <fullName evidence="3">Methyltransferase type 11</fullName>
    </submittedName>
</protein>
<reference evidence="3 4" key="1">
    <citation type="submission" date="2017-07" db="EMBL/GenBank/DDBJ databases">
        <title>Leptospira spp. isolated from tropical soils.</title>
        <authorList>
            <person name="Thibeaux R."/>
            <person name="Iraola G."/>
            <person name="Ferres I."/>
            <person name="Bierque E."/>
            <person name="Girault D."/>
            <person name="Soupe-Gilbert M.-E."/>
            <person name="Picardeau M."/>
            <person name="Goarant C."/>
        </authorList>
    </citation>
    <scope>NUCLEOTIDE SEQUENCE [LARGE SCALE GENOMIC DNA]</scope>
    <source>
        <strain evidence="3 4">FH2-C-A2</strain>
    </source>
</reference>
<evidence type="ECO:0000256" key="1">
    <source>
        <dbReference type="SAM" id="MobiDB-lite"/>
    </source>
</evidence>
<dbReference type="Gene3D" id="3.40.50.150">
    <property type="entry name" value="Vaccinia Virus protein VP39"/>
    <property type="match status" value="1"/>
</dbReference>
<evidence type="ECO:0000259" key="2">
    <source>
        <dbReference type="Pfam" id="PF08241"/>
    </source>
</evidence>
<comment type="caution">
    <text evidence="3">The sequence shown here is derived from an EMBL/GenBank/DDBJ whole genome shotgun (WGS) entry which is preliminary data.</text>
</comment>
<dbReference type="EMBL" id="NPDT01000008">
    <property type="protein sequence ID" value="PJZ64686.1"/>
    <property type="molecule type" value="Genomic_DNA"/>
</dbReference>
<dbReference type="PANTHER" id="PTHR43591">
    <property type="entry name" value="METHYLTRANSFERASE"/>
    <property type="match status" value="1"/>
</dbReference>
<accession>A0A2M9Z8D8</accession>